<dbReference type="InterPro" id="IPR045494">
    <property type="entry name" value="DUF6436"/>
</dbReference>
<evidence type="ECO:0000313" key="4">
    <source>
        <dbReference type="Proteomes" id="UP000633814"/>
    </source>
</evidence>
<comment type="caution">
    <text evidence="3">The sequence shown here is derived from an EMBL/GenBank/DDBJ whole genome shotgun (WGS) entry which is preliminary data.</text>
</comment>
<evidence type="ECO:0000313" key="3">
    <source>
        <dbReference type="EMBL" id="MCB5226823.1"/>
    </source>
</evidence>
<dbReference type="RefSeq" id="WP_226750914.1">
    <property type="nucleotide sequence ID" value="NZ_JAEINI020000004.1"/>
</dbReference>
<name>A0ABS8C3C2_9ALTE</name>
<keyword evidence="4" id="KW-1185">Reference proteome</keyword>
<keyword evidence="1" id="KW-1133">Transmembrane helix</keyword>
<sequence length="176" mass="19367">MQMQHRVRVVALIFISWVVVASSSLYFFGQHYYGLFDQAGLWHSPASSEFAIERLGIASVSAKQVVHVTEVGCVCNRLAAEHRDLFTGTYQIPAERQFQLSAEHLQAAGFTLPAAPAVLIFEHGQLIYAGPYATGPLCSVDDSLIAPILRNTLQLPGLWLNGEVKACRCLVTPRLK</sequence>
<dbReference type="Pfam" id="PF20029">
    <property type="entry name" value="DUF6436"/>
    <property type="match status" value="1"/>
</dbReference>
<dbReference type="Proteomes" id="UP000633814">
    <property type="component" value="Unassembled WGS sequence"/>
</dbReference>
<proteinExistence type="predicted"/>
<keyword evidence="1" id="KW-0472">Membrane</keyword>
<evidence type="ECO:0000259" key="2">
    <source>
        <dbReference type="Pfam" id="PF20029"/>
    </source>
</evidence>
<feature type="domain" description="DUF6436" evidence="2">
    <location>
        <begin position="58"/>
        <end position="170"/>
    </location>
</feature>
<evidence type="ECO:0000256" key="1">
    <source>
        <dbReference type="SAM" id="Phobius"/>
    </source>
</evidence>
<feature type="transmembrane region" description="Helical" evidence="1">
    <location>
        <begin position="7"/>
        <end position="28"/>
    </location>
</feature>
<gene>
    <name evidence="3" type="ORF">JAO78_008345</name>
</gene>
<accession>A0ABS8C3C2</accession>
<reference evidence="3 4" key="1">
    <citation type="submission" date="2021-10" db="EMBL/GenBank/DDBJ databases">
        <title>Alishewanella koreense sp. nov. isolated from seawater of southwestern coast in South Korea and the proposal for the reclassification of Rheinheimera perlucida and Rheinheimera tuosuensis as Arsukibacterium perlucida and Arsukibacterium tuosuensis.</title>
        <authorList>
            <person name="Kim K.H."/>
            <person name="Ruan W."/>
            <person name="Kim K.R."/>
            <person name="Baek J.H."/>
            <person name="Jeon C.O."/>
        </authorList>
    </citation>
    <scope>NUCLEOTIDE SEQUENCE [LARGE SCALE GENOMIC DNA]</scope>
    <source>
        <strain evidence="3 4">16-MA</strain>
    </source>
</reference>
<protein>
    <submittedName>
        <fullName evidence="3">DUF6436 domain-containing protein</fullName>
    </submittedName>
</protein>
<keyword evidence="1" id="KW-0812">Transmembrane</keyword>
<organism evidence="3 4">
    <name type="scientific">Alishewanella maricola</name>
    <dbReference type="NCBI Taxonomy" id="2795740"/>
    <lineage>
        <taxon>Bacteria</taxon>
        <taxon>Pseudomonadati</taxon>
        <taxon>Pseudomonadota</taxon>
        <taxon>Gammaproteobacteria</taxon>
        <taxon>Alteromonadales</taxon>
        <taxon>Alteromonadaceae</taxon>
        <taxon>Alishewanella</taxon>
    </lineage>
</organism>
<dbReference type="EMBL" id="JAEINI020000004">
    <property type="protein sequence ID" value="MCB5226823.1"/>
    <property type="molecule type" value="Genomic_DNA"/>
</dbReference>